<evidence type="ECO:0000256" key="7">
    <source>
        <dbReference type="ARBA" id="ARBA00022989"/>
    </source>
</evidence>
<gene>
    <name evidence="12" type="ORF">AEAE_0298</name>
</gene>
<evidence type="ECO:0000256" key="5">
    <source>
        <dbReference type="ARBA" id="ARBA00022741"/>
    </source>
</evidence>
<proteinExistence type="inferred from homology"/>
<keyword evidence="6 12" id="KW-0067">ATP-binding</keyword>
<evidence type="ECO:0000256" key="3">
    <source>
        <dbReference type="ARBA" id="ARBA00022448"/>
    </source>
</evidence>
<keyword evidence="5" id="KW-0547">Nucleotide-binding</keyword>
<organism evidence="12 13">
    <name type="scientific">Aeriscardovia aeriphila</name>
    <dbReference type="NCBI Taxonomy" id="218139"/>
    <lineage>
        <taxon>Bacteria</taxon>
        <taxon>Bacillati</taxon>
        <taxon>Actinomycetota</taxon>
        <taxon>Actinomycetes</taxon>
        <taxon>Bifidobacteriales</taxon>
        <taxon>Bifidobacteriaceae</taxon>
        <taxon>Aeriscardovia</taxon>
    </lineage>
</organism>
<feature type="transmembrane region" description="Helical" evidence="10">
    <location>
        <begin position="637"/>
        <end position="654"/>
    </location>
</feature>
<evidence type="ECO:0000313" key="12">
    <source>
        <dbReference type="EMBL" id="OZG55810.1"/>
    </source>
</evidence>
<dbReference type="CDD" id="cd03225">
    <property type="entry name" value="ABC_cobalt_CbiO_domain1"/>
    <property type="match status" value="2"/>
</dbReference>
<keyword evidence="3" id="KW-0813">Transport</keyword>
<dbReference type="Pfam" id="PF02361">
    <property type="entry name" value="CbiQ"/>
    <property type="match status" value="1"/>
</dbReference>
<feature type="domain" description="ABC transporter" evidence="11">
    <location>
        <begin position="14"/>
        <end position="266"/>
    </location>
</feature>
<evidence type="ECO:0000256" key="4">
    <source>
        <dbReference type="ARBA" id="ARBA00022692"/>
    </source>
</evidence>
<comment type="caution">
    <text evidence="12">The sequence shown here is derived from an EMBL/GenBank/DDBJ whole genome shotgun (WGS) entry which is preliminary data.</text>
</comment>
<dbReference type="InterPro" id="IPR015856">
    <property type="entry name" value="ABC_transpr_CbiO/EcfA_su"/>
</dbReference>
<dbReference type="CDD" id="cd16914">
    <property type="entry name" value="EcfT"/>
    <property type="match status" value="1"/>
</dbReference>
<feature type="region of interest" description="Disordered" evidence="9">
    <location>
        <begin position="552"/>
        <end position="574"/>
    </location>
</feature>
<dbReference type="OrthoDB" id="501320at2"/>
<dbReference type="GO" id="GO:0042626">
    <property type="term" value="F:ATPase-coupled transmembrane transporter activity"/>
    <property type="evidence" value="ECO:0007669"/>
    <property type="project" value="TreeGrafter"/>
</dbReference>
<dbReference type="PROSITE" id="PS00211">
    <property type="entry name" value="ABC_TRANSPORTER_1"/>
    <property type="match status" value="2"/>
</dbReference>
<dbReference type="InterPro" id="IPR003593">
    <property type="entry name" value="AAA+_ATPase"/>
</dbReference>
<dbReference type="GO" id="GO:0016887">
    <property type="term" value="F:ATP hydrolysis activity"/>
    <property type="evidence" value="ECO:0007669"/>
    <property type="project" value="InterPro"/>
</dbReference>
<comment type="similarity">
    <text evidence="2">Belongs to the ABC transporter superfamily.</text>
</comment>
<evidence type="ECO:0000256" key="9">
    <source>
        <dbReference type="SAM" id="MobiDB-lite"/>
    </source>
</evidence>
<evidence type="ECO:0000256" key="2">
    <source>
        <dbReference type="ARBA" id="ARBA00005417"/>
    </source>
</evidence>
<name>A0A261F9I8_9BIFI</name>
<accession>A0A261F9I8</accession>
<keyword evidence="13" id="KW-1185">Reference proteome</keyword>
<feature type="transmembrane region" description="Helical" evidence="10">
    <location>
        <begin position="827"/>
        <end position="852"/>
    </location>
</feature>
<dbReference type="AlphaFoldDB" id="A0A261F9I8"/>
<sequence length="855" mass="91590">MHREVKESMVDSTPHAQSITFSQWSYRYASRSTFSVHNFSLHIEAGQRVLLLGASGAGKSTLMAGMAGLVGSSQAGEDEDGGISQGEIRIGQLPARQAVGTVGLILQDPDAQAVFDRLADNVAFGPENLGVEREEIWKRVDHSLAEVGMSSVEHDRSILHLSGGQMQRAALAGALAMQPSVLLLDEPTANLDPSGVQQVVKAVHHSVEASGATMVLVEHRADPWMDMLDRVVIVARNEEGDTCILADGTPSAVFSRTDIDWDACGIWVPQQFAASSAALLASPTDATSATLPVRSADVPQAPSLSSATSHTLVTRAAAQPHAILQTHDLSIGRGEEVYASHINLRIYPGEVTALVGENGVGKSTLALTLAGLLKPLAGQVQASEELRIAQVKSKKSGNLVPNSSCPQEWSSTQLAARISYVFQNPEHQFATNSVLREAQLGPLRIGMSEEQARARAEQLLERFGLSAYKNANPYTLSGGEKRRLSVVSSLAAAPRVLILDEPTFGQDKRTWAHMVAMIRDLAHDGIAIVVVTHDEDLVEQLNARVVRLAVEGTQPAEPSQPAQQAQPAQPVEPAQRATIAKPVAEISVTAVEERVEKRKPTSPSPVLAARNPAFRFIAAMLASIPLVLSLDPVSAGIATLAELIAFLVIGYRPWEIIKRIWPLFLASPSALVSVILYGKVGGQVLWQWGPAIVSQQSLWLAFATFLRIFAIGMPAIVLIAGIDATDLADSLSQQLHFSDRFVYSGLAGMRLFSVISDDWAALSLSRRSRGLADQSAVKRFLPQCFALLVLSIRRSTTLAVAMQARGFGGTTKRTHARISRVTGLDGVMLAISLFIPLASLLAAVFAGTFAFFGNA</sequence>
<dbReference type="GO" id="GO:0043190">
    <property type="term" value="C:ATP-binding cassette (ABC) transporter complex"/>
    <property type="evidence" value="ECO:0007669"/>
    <property type="project" value="TreeGrafter"/>
</dbReference>
<evidence type="ECO:0000256" key="6">
    <source>
        <dbReference type="ARBA" id="ARBA00022840"/>
    </source>
</evidence>
<feature type="domain" description="ABC transporter" evidence="11">
    <location>
        <begin position="324"/>
        <end position="575"/>
    </location>
</feature>
<dbReference type="GO" id="GO:0005524">
    <property type="term" value="F:ATP binding"/>
    <property type="evidence" value="ECO:0007669"/>
    <property type="project" value="UniProtKB-KW"/>
</dbReference>
<feature type="transmembrane region" description="Helical" evidence="10">
    <location>
        <begin position="660"/>
        <end position="678"/>
    </location>
</feature>
<keyword evidence="4 10" id="KW-0812">Transmembrane</keyword>
<dbReference type="InterPro" id="IPR017871">
    <property type="entry name" value="ABC_transporter-like_CS"/>
</dbReference>
<dbReference type="SMART" id="SM00382">
    <property type="entry name" value="AAA"/>
    <property type="match status" value="2"/>
</dbReference>
<evidence type="ECO:0000256" key="8">
    <source>
        <dbReference type="ARBA" id="ARBA00023136"/>
    </source>
</evidence>
<evidence type="ECO:0000313" key="13">
    <source>
        <dbReference type="Proteomes" id="UP000228976"/>
    </source>
</evidence>
<dbReference type="Proteomes" id="UP000228976">
    <property type="component" value="Unassembled WGS sequence"/>
</dbReference>
<dbReference type="PANTHER" id="PTHR43553">
    <property type="entry name" value="HEAVY METAL TRANSPORTER"/>
    <property type="match status" value="1"/>
</dbReference>
<comment type="subcellular location">
    <subcellularLocation>
        <location evidence="1">Membrane</location>
        <topology evidence="1">Multi-pass membrane protein</topology>
    </subcellularLocation>
</comment>
<dbReference type="InterPro" id="IPR003439">
    <property type="entry name" value="ABC_transporter-like_ATP-bd"/>
</dbReference>
<dbReference type="InterPro" id="IPR050095">
    <property type="entry name" value="ECF_ABC_transporter_ATP-bd"/>
</dbReference>
<dbReference type="SUPFAM" id="SSF52540">
    <property type="entry name" value="P-loop containing nucleoside triphosphate hydrolases"/>
    <property type="match status" value="2"/>
</dbReference>
<dbReference type="PROSITE" id="PS50893">
    <property type="entry name" value="ABC_TRANSPORTER_2"/>
    <property type="match status" value="2"/>
</dbReference>
<feature type="transmembrane region" description="Helical" evidence="10">
    <location>
        <begin position="698"/>
        <end position="722"/>
    </location>
</feature>
<keyword evidence="7 10" id="KW-1133">Transmembrane helix</keyword>
<evidence type="ECO:0000259" key="11">
    <source>
        <dbReference type="PROSITE" id="PS50893"/>
    </source>
</evidence>
<feature type="compositionally biased region" description="Low complexity" evidence="9">
    <location>
        <begin position="554"/>
        <end position="574"/>
    </location>
</feature>
<dbReference type="InterPro" id="IPR027417">
    <property type="entry name" value="P-loop_NTPase"/>
</dbReference>
<evidence type="ECO:0000256" key="1">
    <source>
        <dbReference type="ARBA" id="ARBA00004141"/>
    </source>
</evidence>
<dbReference type="Gene3D" id="3.40.50.300">
    <property type="entry name" value="P-loop containing nucleotide triphosphate hydrolases"/>
    <property type="match status" value="2"/>
</dbReference>
<keyword evidence="8 10" id="KW-0472">Membrane</keyword>
<evidence type="ECO:0000256" key="10">
    <source>
        <dbReference type="SAM" id="Phobius"/>
    </source>
</evidence>
<dbReference type="Pfam" id="PF00005">
    <property type="entry name" value="ABC_tran"/>
    <property type="match status" value="2"/>
</dbReference>
<protein>
    <submittedName>
        <fullName evidence="12">ABC transporter ATP-binding protein</fullName>
    </submittedName>
</protein>
<dbReference type="EMBL" id="MWWU01000002">
    <property type="protein sequence ID" value="OZG55810.1"/>
    <property type="molecule type" value="Genomic_DNA"/>
</dbReference>
<dbReference type="InterPro" id="IPR003339">
    <property type="entry name" value="ABC/ECF_trnsptr_transmembrane"/>
</dbReference>
<reference evidence="12 13" key="1">
    <citation type="journal article" date="2017" name="BMC Genomics">
        <title>Comparative genomic and phylogenomic analyses of the Bifidobacteriaceae family.</title>
        <authorList>
            <person name="Lugli G.A."/>
            <person name="Milani C."/>
            <person name="Turroni F."/>
            <person name="Duranti S."/>
            <person name="Mancabelli L."/>
            <person name="Mangifesta M."/>
            <person name="Ferrario C."/>
            <person name="Modesto M."/>
            <person name="Mattarelli P."/>
            <person name="Jiri K."/>
            <person name="van Sinderen D."/>
            <person name="Ventura M."/>
        </authorList>
    </citation>
    <scope>NUCLEOTIDE SEQUENCE [LARGE SCALE GENOMIC DNA]</scope>
    <source>
        <strain evidence="12 13">LMG 21773</strain>
    </source>
</reference>